<keyword evidence="3" id="KW-0999">Mitochondrion inner membrane</keyword>
<dbReference type="EMBL" id="CH477463">
    <property type="protein sequence ID" value="EAT40535.1"/>
    <property type="molecule type" value="Genomic_DNA"/>
</dbReference>
<dbReference type="FunFam" id="4.10.91.10:FF:000001">
    <property type="entry name" value="Cytochrome c oxidase subunit 7A1, mitochondrial"/>
    <property type="match status" value="1"/>
</dbReference>
<dbReference type="GO" id="GO:0097250">
    <property type="term" value="P:mitochondrial respirasome assembly"/>
    <property type="evidence" value="ECO:0007669"/>
    <property type="project" value="TreeGrafter"/>
</dbReference>
<dbReference type="GO" id="GO:0045277">
    <property type="term" value="C:respiratory chain complex IV"/>
    <property type="evidence" value="ECO:0007669"/>
    <property type="project" value="InterPro"/>
</dbReference>
<reference evidence="8" key="3">
    <citation type="submission" date="2012-09" db="EMBL/GenBank/DDBJ databases">
        <authorList>
            <consortium name="VectorBase"/>
        </authorList>
    </citation>
    <scope>NUCLEOTIDE SEQUENCE</scope>
    <source>
        <strain evidence="8">Liverpool</strain>
    </source>
</reference>
<dbReference type="OMA" id="MSYKNVA"/>
<dbReference type="InterPro" id="IPR003177">
    <property type="entry name" value="Cytc_oxidase_su7a_met"/>
</dbReference>
<evidence type="ECO:0000256" key="4">
    <source>
        <dbReference type="ARBA" id="ARBA00022946"/>
    </source>
</evidence>
<keyword evidence="7" id="KW-1133">Transmembrane helix</keyword>
<dbReference type="SUPFAM" id="SSF81419">
    <property type="entry name" value="Mitochondrial cytochrome c oxidase subunit VIIa"/>
    <property type="match status" value="1"/>
</dbReference>
<reference evidence="8" key="2">
    <citation type="journal article" date="2007" name="Science">
        <title>Genome sequence of Aedes aegypti, a major arbovirus vector.</title>
        <authorList>
            <person name="Nene V."/>
            <person name="Wortman J.R."/>
            <person name="Lawson D."/>
            <person name="Haas B."/>
            <person name="Kodira C."/>
            <person name="Tu Z.J."/>
            <person name="Loftus B."/>
            <person name="Xi Z."/>
            <person name="Megy K."/>
            <person name="Grabherr M."/>
            <person name="Ren Q."/>
            <person name="Zdobnov E.M."/>
            <person name="Lobo N.F."/>
            <person name="Campbell K.S."/>
            <person name="Brown S.E."/>
            <person name="Bonaldo M.F."/>
            <person name="Zhu J."/>
            <person name="Sinkins S.P."/>
            <person name="Hogenkamp D.G."/>
            <person name="Amedeo P."/>
            <person name="Arensburger P."/>
            <person name="Atkinson P.W."/>
            <person name="Bidwell S."/>
            <person name="Biedler J."/>
            <person name="Birney E."/>
            <person name="Bruggner R.V."/>
            <person name="Costas J."/>
            <person name="Coy M.R."/>
            <person name="Crabtree J."/>
            <person name="Crawford M."/>
            <person name="Debruyn B."/>
            <person name="Decaprio D."/>
            <person name="Eiglmeier K."/>
            <person name="Eisenstadt E."/>
            <person name="El-Dorry H."/>
            <person name="Gelbart W.M."/>
            <person name="Gomes S.L."/>
            <person name="Hammond M."/>
            <person name="Hannick L.I."/>
            <person name="Hogan J.R."/>
            <person name="Holmes M.H."/>
            <person name="Jaffe D."/>
            <person name="Johnston J.S."/>
            <person name="Kennedy R.C."/>
            <person name="Koo H."/>
            <person name="Kravitz S."/>
            <person name="Kriventseva E.V."/>
            <person name="Kulp D."/>
            <person name="Labutti K."/>
            <person name="Lee E."/>
            <person name="Li S."/>
            <person name="Lovin D.D."/>
            <person name="Mao C."/>
            <person name="Mauceli E."/>
            <person name="Menck C.F."/>
            <person name="Miller J.R."/>
            <person name="Montgomery P."/>
            <person name="Mori A."/>
            <person name="Nascimento A.L."/>
            <person name="Naveira H.F."/>
            <person name="Nusbaum C."/>
            <person name="O'leary S."/>
            <person name="Orvis J."/>
            <person name="Pertea M."/>
            <person name="Quesneville H."/>
            <person name="Reidenbach K.R."/>
            <person name="Rogers Y.H."/>
            <person name="Roth C.W."/>
            <person name="Schneider J.R."/>
            <person name="Schatz M."/>
            <person name="Shumway M."/>
            <person name="Stanke M."/>
            <person name="Stinson E.O."/>
            <person name="Tubio J.M."/>
            <person name="Vanzee J.P."/>
            <person name="Verjovski-Almeida S."/>
            <person name="Werner D."/>
            <person name="White O."/>
            <person name="Wyder S."/>
            <person name="Zeng Q."/>
            <person name="Zhao Q."/>
            <person name="Zhao Y."/>
            <person name="Hill C.A."/>
            <person name="Raikhel A.S."/>
            <person name="Soares M.B."/>
            <person name="Knudson D.L."/>
            <person name="Lee N.H."/>
            <person name="Galagan J."/>
            <person name="Salzberg S.L."/>
            <person name="Paulsen I.T."/>
            <person name="Dimopoulos G."/>
            <person name="Collins F.H."/>
            <person name="Birren B."/>
            <person name="Fraser-Liggett C.M."/>
            <person name="Severson D.W."/>
        </authorList>
    </citation>
    <scope>NUCLEOTIDE SEQUENCE [LARGE SCALE GENOMIC DNA]</scope>
    <source>
        <strain evidence="8">Liverpool</strain>
    </source>
</reference>
<accession>Q170X4</accession>
<comment type="similarity">
    <text evidence="2">Belongs to the cytochrome c oxidase VIIa family.</text>
</comment>
<dbReference type="PANTHER" id="PTHR10510">
    <property type="entry name" value="CYTOCHROME C OXIDASE POLYPEPTIDE 7A"/>
    <property type="match status" value="1"/>
</dbReference>
<proteinExistence type="inferred from homology"/>
<evidence type="ECO:0000313" key="9">
    <source>
        <dbReference type="Proteomes" id="UP000682892"/>
    </source>
</evidence>
<dbReference type="KEGG" id="aag:5569566"/>
<dbReference type="GO" id="GO:0005743">
    <property type="term" value="C:mitochondrial inner membrane"/>
    <property type="evidence" value="ECO:0007669"/>
    <property type="project" value="UniProtKB-SubCell"/>
</dbReference>
<dbReference type="GO" id="GO:0002082">
    <property type="term" value="P:regulation of oxidative phosphorylation"/>
    <property type="evidence" value="ECO:0007669"/>
    <property type="project" value="TreeGrafter"/>
</dbReference>
<protein>
    <submittedName>
        <fullName evidence="8">AAEL007752-PA</fullName>
    </submittedName>
</protein>
<keyword evidence="5" id="KW-0496">Mitochondrion</keyword>
<dbReference type="InterPro" id="IPR036539">
    <property type="entry name" value="Cyt_c_oxidase_su7a_sf"/>
</dbReference>
<evidence type="ECO:0000256" key="2">
    <source>
        <dbReference type="ARBA" id="ARBA00009331"/>
    </source>
</evidence>
<comment type="subcellular location">
    <subcellularLocation>
        <location evidence="1">Mitochondrion inner membrane</location>
    </subcellularLocation>
</comment>
<keyword evidence="4" id="KW-0809">Transit peptide</keyword>
<dbReference type="CTD" id="50002"/>
<feature type="transmembrane region" description="Helical" evidence="7">
    <location>
        <begin position="60"/>
        <end position="81"/>
    </location>
</feature>
<dbReference type="HOGENOM" id="CLU_188593_0_0_1"/>
<keyword evidence="6 7" id="KW-0472">Membrane</keyword>
<evidence type="ECO:0000256" key="1">
    <source>
        <dbReference type="ARBA" id="ARBA00004273"/>
    </source>
</evidence>
<evidence type="ECO:0000313" key="8">
    <source>
        <dbReference type="EMBL" id="EAT40535.1"/>
    </source>
</evidence>
<dbReference type="OrthoDB" id="5966508at2759"/>
<dbReference type="Proteomes" id="UP000682892">
    <property type="component" value="Chromosome 1"/>
</dbReference>
<evidence type="ECO:0000256" key="5">
    <source>
        <dbReference type="ARBA" id="ARBA00023128"/>
    </source>
</evidence>
<name>Q170X4_AEDAE</name>
<evidence type="ECO:0000256" key="3">
    <source>
        <dbReference type="ARBA" id="ARBA00022792"/>
    </source>
</evidence>
<gene>
    <name evidence="8" type="ORF">AaeL_AAEL007752</name>
</gene>
<evidence type="ECO:0000256" key="7">
    <source>
        <dbReference type="SAM" id="Phobius"/>
    </source>
</evidence>
<sequence length="90" mass="9829">MSARNIARLAVQTTRQFSKTPAASSGEVAEGYKQLKHIQAKFQKPDGKPVHLKGGPVDQVLFMTTSVLCVVGLLGIGKLIYELSYPKQEE</sequence>
<evidence type="ECO:0000256" key="6">
    <source>
        <dbReference type="ARBA" id="ARBA00023136"/>
    </source>
</evidence>
<keyword evidence="7" id="KW-0812">Transmembrane</keyword>
<dbReference type="GO" id="GO:0006123">
    <property type="term" value="P:mitochondrial electron transport, cytochrome c to oxygen"/>
    <property type="evidence" value="ECO:0007669"/>
    <property type="project" value="InterPro"/>
</dbReference>
<reference evidence="8" key="1">
    <citation type="submission" date="2005-10" db="EMBL/GenBank/DDBJ databases">
        <authorList>
            <person name="Loftus B.J."/>
            <person name="Nene V.M."/>
            <person name="Hannick L.I."/>
            <person name="Bidwell S."/>
            <person name="Haas B."/>
            <person name="Amedeo P."/>
            <person name="Orvis J."/>
            <person name="Wortman J.R."/>
            <person name="White O.R."/>
            <person name="Salzberg S."/>
            <person name="Shumway M."/>
            <person name="Koo H."/>
            <person name="Zhao Y."/>
            <person name="Holmes M."/>
            <person name="Miller J."/>
            <person name="Schatz M."/>
            <person name="Pop M."/>
            <person name="Pai G."/>
            <person name="Utterback T."/>
            <person name="Rogers Y.-H."/>
            <person name="Kravitz S."/>
            <person name="Fraser C.M."/>
        </authorList>
    </citation>
    <scope>NUCLEOTIDE SEQUENCE</scope>
    <source>
        <strain evidence="8">Liverpool</strain>
    </source>
</reference>
<dbReference type="Gene3D" id="4.10.91.10">
    <property type="entry name" value="Cytochrome c oxidase, subunit VIIa"/>
    <property type="match status" value="1"/>
</dbReference>
<organism evidence="8 9">
    <name type="scientific">Aedes aegypti</name>
    <name type="common">Yellowfever mosquito</name>
    <name type="synonym">Culex aegypti</name>
    <dbReference type="NCBI Taxonomy" id="7159"/>
    <lineage>
        <taxon>Eukaryota</taxon>
        <taxon>Metazoa</taxon>
        <taxon>Ecdysozoa</taxon>
        <taxon>Arthropoda</taxon>
        <taxon>Hexapoda</taxon>
        <taxon>Insecta</taxon>
        <taxon>Pterygota</taxon>
        <taxon>Neoptera</taxon>
        <taxon>Endopterygota</taxon>
        <taxon>Diptera</taxon>
        <taxon>Nematocera</taxon>
        <taxon>Culicoidea</taxon>
        <taxon>Culicidae</taxon>
        <taxon>Culicinae</taxon>
        <taxon>Aedini</taxon>
        <taxon>Aedes</taxon>
        <taxon>Stegomyia</taxon>
    </lineage>
</organism>
<dbReference type="CDD" id="cd00928">
    <property type="entry name" value="Cyt_c_Oxidase_VIIa"/>
    <property type="match status" value="1"/>
</dbReference>
<dbReference type="AlphaFoldDB" id="Q170X4"/>
<dbReference type="PANTHER" id="PTHR10510:SF11">
    <property type="entry name" value="CYTOCHROME C OXIDASE SUBUNIT 7A, MITOCHONDRIAL"/>
    <property type="match status" value="1"/>
</dbReference>